<keyword evidence="2" id="KW-0288">FMN</keyword>
<dbReference type="InterPro" id="IPR029039">
    <property type="entry name" value="Flavoprotein-like_sf"/>
</dbReference>
<sequence>MILGISGSGRANGTTSDVIKYILEQSGQEYEYVSLAGKKINGCIGCTRCAADSFCKVEDDWQEIGHKMLKADAIIFGAPDYYDTLNALAHACLERTYCFRHLEKYKLAGKLGVGIAVDGPEINSGVIKYIKRVMDSNQMAIMDTFQVEGYSQCFSCGYGIDCASGTVVDRHGFLDEIEEKHLPSKFKEQKDKKLKAYKIAKTLGSILEERKN</sequence>
<dbReference type="Gene3D" id="3.40.50.360">
    <property type="match status" value="1"/>
</dbReference>
<evidence type="ECO:0000313" key="4">
    <source>
        <dbReference type="EMBL" id="TDO73766.1"/>
    </source>
</evidence>
<feature type="domain" description="NADPH-dependent FMN reductase-like" evidence="3">
    <location>
        <begin position="2"/>
        <end position="142"/>
    </location>
</feature>
<accession>A0A4R6LDL7</accession>
<evidence type="ECO:0000259" key="3">
    <source>
        <dbReference type="Pfam" id="PF03358"/>
    </source>
</evidence>
<dbReference type="SUPFAM" id="SSF52218">
    <property type="entry name" value="Flavoproteins"/>
    <property type="match status" value="1"/>
</dbReference>
<gene>
    <name evidence="4" type="ORF">DFR79_13523</name>
</gene>
<dbReference type="EMBL" id="SNWX01000035">
    <property type="protein sequence ID" value="TDO73766.1"/>
    <property type="molecule type" value="Genomic_DNA"/>
</dbReference>
<dbReference type="AlphaFoldDB" id="A0A4R6LDL7"/>
<comment type="caution">
    <text evidence="4">The sequence shown here is derived from an EMBL/GenBank/DDBJ whole genome shotgun (WGS) entry which is preliminary data.</text>
</comment>
<dbReference type="PANTHER" id="PTHR43278">
    <property type="entry name" value="NAD(P)H-DEPENDENT FMN-CONTAINING OXIDOREDUCTASE YWQN-RELATED"/>
    <property type="match status" value="1"/>
</dbReference>
<organism evidence="4 5">
    <name type="scientific">Halanaerobium saccharolyticum</name>
    <dbReference type="NCBI Taxonomy" id="43595"/>
    <lineage>
        <taxon>Bacteria</taxon>
        <taxon>Bacillati</taxon>
        <taxon>Bacillota</taxon>
        <taxon>Clostridia</taxon>
        <taxon>Halanaerobiales</taxon>
        <taxon>Halanaerobiaceae</taxon>
        <taxon>Halanaerobium</taxon>
    </lineage>
</organism>
<evidence type="ECO:0000256" key="2">
    <source>
        <dbReference type="ARBA" id="ARBA00022643"/>
    </source>
</evidence>
<protein>
    <submittedName>
        <fullName evidence="4">Multimeric flavodoxin WrbA</fullName>
    </submittedName>
</protein>
<evidence type="ECO:0000313" key="5">
    <source>
        <dbReference type="Proteomes" id="UP000295064"/>
    </source>
</evidence>
<dbReference type="OrthoDB" id="6398207at2"/>
<dbReference type="Pfam" id="PF03358">
    <property type="entry name" value="FMN_red"/>
    <property type="match status" value="1"/>
</dbReference>
<keyword evidence="1" id="KW-0285">Flavoprotein</keyword>
<dbReference type="GO" id="GO:0016491">
    <property type="term" value="F:oxidoreductase activity"/>
    <property type="evidence" value="ECO:0007669"/>
    <property type="project" value="InterPro"/>
</dbReference>
<proteinExistence type="predicted"/>
<dbReference type="RefSeq" id="WP_133516186.1">
    <property type="nucleotide sequence ID" value="NZ_SNWX01000035.1"/>
</dbReference>
<dbReference type="InterPro" id="IPR051796">
    <property type="entry name" value="ISF_SsuE-like"/>
</dbReference>
<dbReference type="InterPro" id="IPR005025">
    <property type="entry name" value="FMN_Rdtase-like_dom"/>
</dbReference>
<name>A0A4R6LDL7_9FIRM</name>
<dbReference type="PANTHER" id="PTHR43278:SF1">
    <property type="entry name" value="IRON-SULFUR FLAVOPROTEIN MJ1083"/>
    <property type="match status" value="1"/>
</dbReference>
<reference evidence="4 5" key="1">
    <citation type="submission" date="2019-03" db="EMBL/GenBank/DDBJ databases">
        <title>Subsurface microbial communities from deep shales in Ohio and West Virginia, USA.</title>
        <authorList>
            <person name="Wrighton K."/>
        </authorList>
    </citation>
    <scope>NUCLEOTIDE SEQUENCE [LARGE SCALE GENOMIC DNA]</scope>
    <source>
        <strain evidence="4 5">MA284_T2</strain>
    </source>
</reference>
<evidence type="ECO:0000256" key="1">
    <source>
        <dbReference type="ARBA" id="ARBA00022630"/>
    </source>
</evidence>
<dbReference type="Proteomes" id="UP000295064">
    <property type="component" value="Unassembled WGS sequence"/>
</dbReference>